<dbReference type="Gene3D" id="3.30.1370.220">
    <property type="match status" value="1"/>
</dbReference>
<dbReference type="Gene3D" id="3.40.50.11790">
    <property type="match status" value="1"/>
</dbReference>
<comment type="caution">
    <text evidence="5">The sequence shown here is derived from an EMBL/GenBank/DDBJ whole genome shotgun (WGS) entry which is preliminary data.</text>
</comment>
<evidence type="ECO:0000259" key="2">
    <source>
        <dbReference type="Pfam" id="PF04984"/>
    </source>
</evidence>
<gene>
    <name evidence="5" type="ORF">I9080_003124</name>
</gene>
<dbReference type="Proteomes" id="UP000859547">
    <property type="component" value="Unassembled WGS sequence"/>
</dbReference>
<evidence type="ECO:0000256" key="1">
    <source>
        <dbReference type="ARBA" id="ARBA00008005"/>
    </source>
</evidence>
<feature type="domain" description="Tail sheath protein subtilisin-like" evidence="2">
    <location>
        <begin position="186"/>
        <end position="330"/>
    </location>
</feature>
<reference evidence="5" key="1">
    <citation type="journal article" date="2018" name="Genome Biol.">
        <title>SKESA: strategic k-mer extension for scrupulous assemblies.</title>
        <authorList>
            <person name="Souvorov A."/>
            <person name="Agarwala R."/>
            <person name="Lipman D.J."/>
        </authorList>
    </citation>
    <scope>NUCLEOTIDE SEQUENCE</scope>
    <source>
        <strain evidence="5">C8</strain>
    </source>
</reference>
<accession>A0A8H9UY33</accession>
<dbReference type="InterPro" id="IPR020287">
    <property type="entry name" value="Tail_sheath_C"/>
</dbReference>
<name>A0A8H9UY33_CLOPF</name>
<evidence type="ECO:0000259" key="4">
    <source>
        <dbReference type="Pfam" id="PF17482"/>
    </source>
</evidence>
<dbReference type="InterPro" id="IPR035326">
    <property type="entry name" value="Beta_sandwich_Seath"/>
</dbReference>
<dbReference type="Pfam" id="PF17481">
    <property type="entry name" value="Phage_sheath_domII"/>
    <property type="match status" value="1"/>
</dbReference>
<organism evidence="5">
    <name type="scientific">Clostridium perfringens</name>
    <dbReference type="NCBI Taxonomy" id="1502"/>
    <lineage>
        <taxon>Bacteria</taxon>
        <taxon>Bacillati</taxon>
        <taxon>Bacillota</taxon>
        <taxon>Clostridia</taxon>
        <taxon>Eubacteriales</taxon>
        <taxon>Clostridiaceae</taxon>
        <taxon>Clostridium</taxon>
    </lineage>
</organism>
<dbReference type="Pfam" id="PF17482">
    <property type="entry name" value="Phage_sheath_1C"/>
    <property type="match status" value="1"/>
</dbReference>
<feature type="domain" description="Phage tail sheath protein-like beta-sandwich" evidence="3">
    <location>
        <begin position="97"/>
        <end position="182"/>
    </location>
</feature>
<evidence type="ECO:0000313" key="5">
    <source>
        <dbReference type="EMBL" id="HAT4309274.1"/>
    </source>
</evidence>
<dbReference type="Gene3D" id="3.30.360.90">
    <property type="match status" value="1"/>
</dbReference>
<dbReference type="Gene3D" id="3.30.1490.360">
    <property type="match status" value="1"/>
</dbReference>
<dbReference type="EMBL" id="DACTCB010000028">
    <property type="protein sequence ID" value="HAT4309274.1"/>
    <property type="molecule type" value="Genomic_DNA"/>
</dbReference>
<dbReference type="InterPro" id="IPR035089">
    <property type="entry name" value="Phage_sheath_subtilisin"/>
</dbReference>
<evidence type="ECO:0000259" key="3">
    <source>
        <dbReference type="Pfam" id="PF17481"/>
    </source>
</evidence>
<evidence type="ECO:0008006" key="6">
    <source>
        <dbReference type="Google" id="ProtNLM"/>
    </source>
</evidence>
<dbReference type="Pfam" id="PF04984">
    <property type="entry name" value="Phage_sheath_1"/>
    <property type="match status" value="1"/>
</dbReference>
<reference evidence="5" key="2">
    <citation type="submission" date="2020-07" db="EMBL/GenBank/DDBJ databases">
        <authorList>
            <consortium name="NCBI Pathogen Detection Project"/>
        </authorList>
    </citation>
    <scope>NUCLEOTIDE SEQUENCE</scope>
    <source>
        <strain evidence="5">C8</strain>
    </source>
</reference>
<protein>
    <recommendedName>
        <fullName evidence="6">Phage tail sheath protein</fullName>
    </recommendedName>
</protein>
<dbReference type="Gene3D" id="2.60.40.4290">
    <property type="match status" value="1"/>
</dbReference>
<dbReference type="AlphaFoldDB" id="A0A8H9UY33"/>
<comment type="similarity">
    <text evidence="1">Belongs to the myoviridae tail sheath protein family.</text>
</comment>
<sequence>MAGGIFTGQNKIRPGAYINFKSVAKPTGKVGARGISTIPLILGWGPSDKLIEINSSDISDGKILNKIGYYGYETEVIPIKEALKNSYKCLAFRVDTNGQKATATIEPLNIVAKYPGVVGNRISIIIKESNSKFEVRTLLDTKVVDSQIATNVEELKGNEWVDFAGTGKLVANAGIKLTSGSNGTESEENYSKYLELINNKIFNTMGVYTTNNSIKEKITSFIKQSREEKGKKVQAVINDYAANYEGIISVDQGYKTENEVVDVNGFVGYVTGLTAGATLNKSNTYSVIPGAIDIINPKIDTQIEEGIQKGKFIISFRQDESVVVETDINTFTEFSVDKSRDFSKNRVIRTLDDINNSIKNMFEQTYLGKVDNNEAGRTSFKSDIISYLKELNKLGAIEEFKNEDVTINQGQDIDSVLVDVGVKPIDAMEKLYMTVAVG</sequence>
<feature type="domain" description="Tail sheath protein C-terminal" evidence="4">
    <location>
        <begin position="337"/>
        <end position="437"/>
    </location>
</feature>
<proteinExistence type="inferred from homology"/>